<evidence type="ECO:0000313" key="8">
    <source>
        <dbReference type="EMBL" id="TWI39545.1"/>
    </source>
</evidence>
<dbReference type="GO" id="GO:0009055">
    <property type="term" value="F:electron transfer activity"/>
    <property type="evidence" value="ECO:0007669"/>
    <property type="project" value="InterPro"/>
</dbReference>
<dbReference type="PANTHER" id="PTHR30485">
    <property type="entry name" value="NI/FE-HYDROGENASE 1 B-TYPE CYTOCHROME SUBUNIT"/>
    <property type="match status" value="1"/>
</dbReference>
<dbReference type="EMBL" id="VLKT01000009">
    <property type="protein sequence ID" value="TWI39545.1"/>
    <property type="molecule type" value="Genomic_DNA"/>
</dbReference>
<evidence type="ECO:0000313" key="9">
    <source>
        <dbReference type="Proteomes" id="UP000317122"/>
    </source>
</evidence>
<dbReference type="Gene3D" id="1.20.950.20">
    <property type="entry name" value="Transmembrane di-heme cytochromes, Chain C"/>
    <property type="match status" value="1"/>
</dbReference>
<dbReference type="Proteomes" id="UP000317122">
    <property type="component" value="Unassembled WGS sequence"/>
</dbReference>
<dbReference type="GO" id="GO:0022904">
    <property type="term" value="P:respiratory electron transport chain"/>
    <property type="evidence" value="ECO:0007669"/>
    <property type="project" value="InterPro"/>
</dbReference>
<evidence type="ECO:0000256" key="4">
    <source>
        <dbReference type="ARBA" id="ARBA00022989"/>
    </source>
</evidence>
<feature type="transmembrane region" description="Helical" evidence="6">
    <location>
        <begin position="95"/>
        <end position="115"/>
    </location>
</feature>
<evidence type="ECO:0000259" key="7">
    <source>
        <dbReference type="Pfam" id="PF01292"/>
    </source>
</evidence>
<keyword evidence="5 6" id="KW-0472">Membrane</keyword>
<dbReference type="SUPFAM" id="SSF81342">
    <property type="entry name" value="Transmembrane di-heme cytochromes"/>
    <property type="match status" value="1"/>
</dbReference>
<dbReference type="GO" id="GO:0005886">
    <property type="term" value="C:plasma membrane"/>
    <property type="evidence" value="ECO:0007669"/>
    <property type="project" value="UniProtKB-SubCell"/>
</dbReference>
<evidence type="ECO:0000256" key="5">
    <source>
        <dbReference type="ARBA" id="ARBA00023136"/>
    </source>
</evidence>
<sequence>MRATVNVWDPCVRIFHWSLVASFAVAWLSADKIKDLHEWAGYAAAALITFRLAIGFAGSRYARFTQFIRGPRETLSYTGDVIFNREARYLGHNPLGALMVVALLASTVLVAGTGWLQTTDAFWGIEWIEEAHEMLANVMLALVALHVGGVVLGSFRHGENLVRAMITGRKPAPEPGDVA</sequence>
<feature type="transmembrane region" description="Helical" evidence="6">
    <location>
        <begin position="42"/>
        <end position="62"/>
    </location>
</feature>
<proteinExistence type="predicted"/>
<dbReference type="InterPro" id="IPR016174">
    <property type="entry name" value="Di-haem_cyt_TM"/>
</dbReference>
<dbReference type="Pfam" id="PF01292">
    <property type="entry name" value="Ni_hydr_CYTB"/>
    <property type="match status" value="1"/>
</dbReference>
<evidence type="ECO:0000256" key="1">
    <source>
        <dbReference type="ARBA" id="ARBA00004651"/>
    </source>
</evidence>
<dbReference type="PANTHER" id="PTHR30485:SF2">
    <property type="entry name" value="BLL0597 PROTEIN"/>
    <property type="match status" value="1"/>
</dbReference>
<evidence type="ECO:0000256" key="2">
    <source>
        <dbReference type="ARBA" id="ARBA00022475"/>
    </source>
</evidence>
<organism evidence="8 9">
    <name type="scientific">Mesorhizobium tianshanense</name>
    <dbReference type="NCBI Taxonomy" id="39844"/>
    <lineage>
        <taxon>Bacteria</taxon>
        <taxon>Pseudomonadati</taxon>
        <taxon>Pseudomonadota</taxon>
        <taxon>Alphaproteobacteria</taxon>
        <taxon>Hyphomicrobiales</taxon>
        <taxon>Phyllobacteriaceae</taxon>
        <taxon>Mesorhizobium</taxon>
    </lineage>
</organism>
<protein>
    <submittedName>
        <fullName evidence="8">Cytochrome b</fullName>
    </submittedName>
</protein>
<feature type="transmembrane region" description="Helical" evidence="6">
    <location>
        <begin position="12"/>
        <end position="30"/>
    </location>
</feature>
<feature type="transmembrane region" description="Helical" evidence="6">
    <location>
        <begin position="135"/>
        <end position="155"/>
    </location>
</feature>
<comment type="caution">
    <text evidence="8">The sequence shown here is derived from an EMBL/GenBank/DDBJ whole genome shotgun (WGS) entry which is preliminary data.</text>
</comment>
<keyword evidence="3 6" id="KW-0812">Transmembrane</keyword>
<name>A0A562P513_9HYPH</name>
<evidence type="ECO:0000256" key="6">
    <source>
        <dbReference type="SAM" id="Phobius"/>
    </source>
</evidence>
<keyword evidence="4 6" id="KW-1133">Transmembrane helix</keyword>
<accession>A0A562P513</accession>
<reference evidence="8 9" key="1">
    <citation type="journal article" date="2015" name="Stand. Genomic Sci.">
        <title>Genomic Encyclopedia of Bacterial and Archaeal Type Strains, Phase III: the genomes of soil and plant-associated and newly described type strains.</title>
        <authorList>
            <person name="Whitman W.B."/>
            <person name="Woyke T."/>
            <person name="Klenk H.P."/>
            <person name="Zhou Y."/>
            <person name="Lilburn T.G."/>
            <person name="Beck B.J."/>
            <person name="De Vos P."/>
            <person name="Vandamme P."/>
            <person name="Eisen J.A."/>
            <person name="Garrity G."/>
            <person name="Hugenholtz P."/>
            <person name="Kyrpides N.C."/>
        </authorList>
    </citation>
    <scope>NUCLEOTIDE SEQUENCE [LARGE SCALE GENOMIC DNA]</scope>
    <source>
        <strain evidence="8 9">CGMCC 1.2546</strain>
    </source>
</reference>
<dbReference type="OrthoDB" id="196472at2"/>
<dbReference type="AlphaFoldDB" id="A0A562P513"/>
<dbReference type="RefSeq" id="WP_145715966.1">
    <property type="nucleotide sequence ID" value="NZ_BSPF01000068.1"/>
</dbReference>
<comment type="subcellular location">
    <subcellularLocation>
        <location evidence="1">Cell membrane</location>
        <topology evidence="1">Multi-pass membrane protein</topology>
    </subcellularLocation>
</comment>
<gene>
    <name evidence="8" type="ORF">IQ26_01775</name>
</gene>
<evidence type="ECO:0000256" key="3">
    <source>
        <dbReference type="ARBA" id="ARBA00022692"/>
    </source>
</evidence>
<keyword evidence="9" id="KW-1185">Reference proteome</keyword>
<keyword evidence="2" id="KW-1003">Cell membrane</keyword>
<feature type="domain" description="Cytochrome b561 bacterial/Ni-hydrogenase" evidence="7">
    <location>
        <begin position="7"/>
        <end position="168"/>
    </location>
</feature>
<dbReference type="InterPro" id="IPR051542">
    <property type="entry name" value="Hydrogenase_cytochrome"/>
</dbReference>
<dbReference type="InterPro" id="IPR011577">
    <property type="entry name" value="Cyt_b561_bac/Ni-Hgenase"/>
</dbReference>
<dbReference type="GO" id="GO:0020037">
    <property type="term" value="F:heme binding"/>
    <property type="evidence" value="ECO:0007669"/>
    <property type="project" value="TreeGrafter"/>
</dbReference>